<comment type="function">
    <text evidence="1 9">DNA-dependent RNA polymerase catalyzes the transcription of DNA into RNA using the four ribonucleoside triphosphates as substrates.</text>
</comment>
<dbReference type="GO" id="GO:0003899">
    <property type="term" value="F:DNA-directed RNA polymerase activity"/>
    <property type="evidence" value="ECO:0007669"/>
    <property type="project" value="UniProtKB-EC"/>
</dbReference>
<proteinExistence type="inferred from homology"/>
<comment type="catalytic activity">
    <reaction evidence="8 9">
        <text>RNA(n) + a ribonucleoside 5'-triphosphate = RNA(n+1) + diphosphate</text>
        <dbReference type="Rhea" id="RHEA:21248"/>
        <dbReference type="Rhea" id="RHEA-COMP:14527"/>
        <dbReference type="Rhea" id="RHEA-COMP:17342"/>
        <dbReference type="ChEBI" id="CHEBI:33019"/>
        <dbReference type="ChEBI" id="CHEBI:61557"/>
        <dbReference type="ChEBI" id="CHEBI:140395"/>
        <dbReference type="EC" id="2.7.7.6"/>
    </reaction>
</comment>
<evidence type="ECO:0000256" key="4">
    <source>
        <dbReference type="ARBA" id="ARBA00022640"/>
    </source>
</evidence>
<comment type="similarity">
    <text evidence="2">Belongs to the RNA polymerase beta' chain family. RpoC1 subfamily.</text>
</comment>
<evidence type="ECO:0000256" key="7">
    <source>
        <dbReference type="ARBA" id="ARBA00023163"/>
    </source>
</evidence>
<sequence>MGLEKSNSVSFELTSKNKKVNSKIFEDLNKKHLYTPESIYQTIQVVKLQLASSEIIKKWAEKKLANGKLVGQVTNANTLHHKSFKPLKGGLFCERIFGPTKDFQCSCGKKKKPLDLKLAYIKEVSDTSITNALIPRQFCPVCDVEYTWSVIRRYQLGFIELVMPVAHVWYFQNSPSYLSIFLDFKKKVLESILYCSLNLTLENLQSLKTPLVDPELNAYQSLTSVNSMLTPVLNQLPKSRHSISFEKRKVYGTVSTDNYFAPKRLENWRHLNFKKFFSTKWKIQISIKEIPIVSTPTKILLKFQSFHSCQQKKLLGSTPLHRKLTNKSTKSKNKILLRGSLPITETSFKTQKKTLISFSIKNMHFKNYFLLTQKKVDQIFFKIKIELVKNYLNINRDLNNVFPDIRSKVINRDKINTRFSKSMYNGTKESEFEYLSFFSTNRTKPKEKLNAESLIFDKKNNMDVLPPPFYPLLVEQKGGVKRWRKGGQRGVNETIRKLPLSSMSFLYDKKKHLFFFNNSLKTYKNLTLNLDPKQVLFVDDVPLTLVNDPFLKISKNTESLLIDTLEYERINFHITQIDKHSQPIISLLGFRIKKEIFHTYDKLLNLFPLSMLVNRSEGPKTSPRLNQSNIQVPLTIDNDKKVPLTPLSGINGKVVHKWFKKLHSINSILKKLYFPNNSFIKNHSSGPNVSKIHNYSLYCVSHRYCWEKEKHWSNFLYYYNAPSKLGDLPISLYKQRLVDNDKVPLLGAKIIHKLLKDFHYDELKKMDKQNRISLYELTKTYEGGFNKSKLIKHTQQIKKNSSLINVNGTYINSESVISKLKNFNHTIDSVTIFNPTDKNIDNSLMYTIPKNNNKMLSLVNDMEASRRMSKAANSKSKTKKVTKKSSDKNWIQFSQKRNQLLRRIKFIRSLSRKHAHAENMIFYLIPVIPPDLRPILKIQDQVAASDLNKLYQKIIYRNQRLKKFVKDSTMNHSYEMKYAQKLLQAAVDNLFQNGKVGNSPEKDSRGRLLKSLSDLLKGKQGRFRQNLLGKRVDYSGRSVIVVGPQLQIHECGLPKEMALELFLPFLLKRIIHLKMAHTVIGAKAFLKHHPTFTLNLLYEVMQNSPILLNRAPTLHRLGIQAFQPKLIDGRAILLHPLVCSAFNADFDGDQMAVHIPLTVEARAEAWKLMCSANHFFSPATGDPLLLPSQDIVLGCYYLTTEIKKKMPIMRNYCHNTLSHNNVYEKNHHQIIWMKWGGNVESILPPAEPIEMRINVFGNWNTLFDKSLQYFDSNGNIRSQYIRTTIGRLLFHELLTECIHGAS</sequence>
<evidence type="ECO:0000313" key="12">
    <source>
        <dbReference type="EMBL" id="ALO62980.1"/>
    </source>
</evidence>
<dbReference type="EC" id="2.7.7.6" evidence="9"/>
<dbReference type="Pfam" id="PF04983">
    <property type="entry name" value="RNA_pol_Rpb1_3"/>
    <property type="match status" value="1"/>
</dbReference>
<evidence type="ECO:0000256" key="10">
    <source>
        <dbReference type="SAM" id="MobiDB-lite"/>
    </source>
</evidence>
<dbReference type="Pfam" id="PF04997">
    <property type="entry name" value="RNA_pol_Rpb1_1"/>
    <property type="match status" value="2"/>
</dbReference>
<evidence type="ECO:0000256" key="8">
    <source>
        <dbReference type="ARBA" id="ARBA00048552"/>
    </source>
</evidence>
<dbReference type="Gene3D" id="2.40.40.20">
    <property type="match status" value="1"/>
</dbReference>
<keyword evidence="4 12" id="KW-0934">Plastid</keyword>
<dbReference type="InterPro" id="IPR045867">
    <property type="entry name" value="DNA-dir_RpoC_beta_prime"/>
</dbReference>
<dbReference type="Gene3D" id="4.10.860.120">
    <property type="entry name" value="RNA polymerase II, clamp domain"/>
    <property type="match status" value="1"/>
</dbReference>
<dbReference type="PANTHER" id="PTHR19376:SF54">
    <property type="entry name" value="DNA-DIRECTED RNA POLYMERASE SUBUNIT BETA"/>
    <property type="match status" value="1"/>
</dbReference>
<evidence type="ECO:0000256" key="5">
    <source>
        <dbReference type="ARBA" id="ARBA00022679"/>
    </source>
</evidence>
<name>A0A0S2LNP5_JENMI</name>
<dbReference type="InterPro" id="IPR007080">
    <property type="entry name" value="RNA_pol_Rpb1_1"/>
</dbReference>
<geneLocation type="chloroplast" evidence="12"/>
<evidence type="ECO:0000256" key="2">
    <source>
        <dbReference type="ARBA" id="ARBA00007207"/>
    </source>
</evidence>
<dbReference type="InterPro" id="IPR042102">
    <property type="entry name" value="RNA_pol_Rpb1_3_sf"/>
</dbReference>
<keyword evidence="12" id="KW-0150">Chloroplast</keyword>
<reference evidence="12" key="1">
    <citation type="journal article" date="2015" name="BMC Evol. Biol.">
        <title>Chloroplast phylogenomic analysis of chlorophyte green algae identifies a novel lineage sister to the Sphaeropleales (Chlorophyceae).</title>
        <authorList>
            <person name="Lemieux C."/>
            <person name="Vincent A.T."/>
            <person name="Labarre A."/>
            <person name="Otis C."/>
            <person name="Turmel M."/>
        </authorList>
    </citation>
    <scope>NUCLEOTIDE SEQUENCE</scope>
</reference>
<feature type="region of interest" description="Disordered" evidence="10">
    <location>
        <begin position="868"/>
        <end position="887"/>
    </location>
</feature>
<dbReference type="Gene3D" id="1.10.274.100">
    <property type="entry name" value="RNA polymerase Rpb1, domain 3"/>
    <property type="match status" value="1"/>
</dbReference>
<keyword evidence="3 9" id="KW-0240">DNA-directed RNA polymerase</keyword>
<gene>
    <name evidence="12" type="primary">rpoC1</name>
</gene>
<dbReference type="EMBL" id="KT625414">
    <property type="protein sequence ID" value="ALO62980.1"/>
    <property type="molecule type" value="Genomic_DNA"/>
</dbReference>
<dbReference type="InterPro" id="IPR007066">
    <property type="entry name" value="RNA_pol_Rpb1_3"/>
</dbReference>
<organism evidence="12">
    <name type="scientific">Jenufa minuta</name>
    <name type="common">Green alga</name>
    <dbReference type="NCBI Taxonomy" id="993092"/>
    <lineage>
        <taxon>Eukaryota</taxon>
        <taxon>Viridiplantae</taxon>
        <taxon>Chlorophyta</taxon>
        <taxon>core chlorophytes</taxon>
        <taxon>Chlorophyceae</taxon>
        <taxon>Jenufa</taxon>
    </lineage>
</organism>
<dbReference type="Pfam" id="PF00623">
    <property type="entry name" value="RNA_pol_Rpb1_2"/>
    <property type="match status" value="2"/>
</dbReference>
<dbReference type="SUPFAM" id="SSF64484">
    <property type="entry name" value="beta and beta-prime subunits of DNA dependent RNA-polymerase"/>
    <property type="match status" value="2"/>
</dbReference>
<dbReference type="GO" id="GO:0003677">
    <property type="term" value="F:DNA binding"/>
    <property type="evidence" value="ECO:0007669"/>
    <property type="project" value="InterPro"/>
</dbReference>
<evidence type="ECO:0000259" key="11">
    <source>
        <dbReference type="SMART" id="SM00663"/>
    </source>
</evidence>
<keyword evidence="6 9" id="KW-0548">Nucleotidyltransferase</keyword>
<dbReference type="Gene3D" id="1.10.40.90">
    <property type="match status" value="1"/>
</dbReference>
<evidence type="ECO:0000256" key="9">
    <source>
        <dbReference type="RuleBase" id="RU004279"/>
    </source>
</evidence>
<keyword evidence="5 9" id="KW-0808">Transferase</keyword>
<dbReference type="GeneID" id="26378635"/>
<dbReference type="InterPro" id="IPR006592">
    <property type="entry name" value="RNA_pol_N"/>
</dbReference>
<dbReference type="GO" id="GO:0006351">
    <property type="term" value="P:DNA-templated transcription"/>
    <property type="evidence" value="ECO:0007669"/>
    <property type="project" value="InterPro"/>
</dbReference>
<dbReference type="InterPro" id="IPR000722">
    <property type="entry name" value="RNA_pol_asu"/>
</dbReference>
<evidence type="ECO:0000256" key="6">
    <source>
        <dbReference type="ARBA" id="ARBA00022695"/>
    </source>
</evidence>
<dbReference type="PANTHER" id="PTHR19376">
    <property type="entry name" value="DNA-DIRECTED RNA POLYMERASE"/>
    <property type="match status" value="1"/>
</dbReference>
<protein>
    <recommendedName>
        <fullName evidence="9">DNA-directed RNA polymerase subunit</fullName>
        <ecNumber evidence="9">2.7.7.6</ecNumber>
    </recommendedName>
</protein>
<evidence type="ECO:0000256" key="1">
    <source>
        <dbReference type="ARBA" id="ARBA00004026"/>
    </source>
</evidence>
<evidence type="ECO:0000256" key="3">
    <source>
        <dbReference type="ARBA" id="ARBA00022478"/>
    </source>
</evidence>
<dbReference type="SMART" id="SM00663">
    <property type="entry name" value="RPOLA_N"/>
    <property type="match status" value="1"/>
</dbReference>
<keyword evidence="7 9" id="KW-0804">Transcription</keyword>
<accession>A0A0S2LNP5</accession>
<dbReference type="RefSeq" id="YP_009184907.1">
    <property type="nucleotide sequence ID" value="NC_028582.1"/>
</dbReference>
<feature type="domain" description="RNA polymerase N-terminal" evidence="11">
    <location>
        <begin position="918"/>
        <end position="1199"/>
    </location>
</feature>
<dbReference type="GO" id="GO:0000428">
    <property type="term" value="C:DNA-directed RNA polymerase complex"/>
    <property type="evidence" value="ECO:0007669"/>
    <property type="project" value="UniProtKB-KW"/>
</dbReference>
<dbReference type="InterPro" id="IPR044893">
    <property type="entry name" value="RNA_pol_Rpb1_clamp_domain"/>
</dbReference>